<dbReference type="AlphaFoldDB" id="A0A2A5JPH8"/>
<name>A0A2A5JPH8_PSEO7</name>
<dbReference type="EMBL" id="NKHF01000058">
    <property type="protein sequence ID" value="PCK31300.1"/>
    <property type="molecule type" value="Genomic_DNA"/>
</dbReference>
<dbReference type="PANTHER" id="PTHR34219:SF3">
    <property type="entry name" value="BLL7967 PROTEIN"/>
    <property type="match status" value="1"/>
</dbReference>
<accession>A0A2A5JPH8</accession>
<dbReference type="InterPro" id="IPR005625">
    <property type="entry name" value="PepSY-ass_TM"/>
</dbReference>
<reference evidence="3" key="1">
    <citation type="journal article" date="2019" name="Genome Announc.">
        <title>Draft Genome Sequence of Pseudoalteromonas piscicida Strain 36Y ROTHPW, an Hypersaline Seawater Isolate from the South Coast of Sonora, Mexico.</title>
        <authorList>
            <person name="Sanchez-Diaz R."/>
            <person name="Molina-Garza Z.J."/>
            <person name="Cruz-Suarez L.E."/>
            <person name="Selvin J."/>
            <person name="Kiran G.S."/>
            <person name="Ibarra-Gamez J.C."/>
            <person name="Gomez-Gil B."/>
            <person name="Galaviz-Silva L."/>
        </authorList>
    </citation>
    <scope>NUCLEOTIDE SEQUENCE [LARGE SCALE GENOMIC DNA]</scope>
    <source>
        <strain evidence="3">36Y_RITHPW</strain>
    </source>
</reference>
<feature type="transmembrane region" description="Helical" evidence="1">
    <location>
        <begin position="12"/>
        <end position="36"/>
    </location>
</feature>
<dbReference type="RefSeq" id="WP_099642503.1">
    <property type="nucleotide sequence ID" value="NZ_JAQPZX010000051.1"/>
</dbReference>
<feature type="transmembrane region" description="Helical" evidence="1">
    <location>
        <begin position="454"/>
        <end position="475"/>
    </location>
</feature>
<keyword evidence="1" id="KW-1133">Transmembrane helix</keyword>
<protein>
    <submittedName>
        <fullName evidence="2">Peptidase</fullName>
    </submittedName>
</protein>
<feature type="transmembrane region" description="Helical" evidence="1">
    <location>
        <begin position="150"/>
        <end position="174"/>
    </location>
</feature>
<evidence type="ECO:0000313" key="3">
    <source>
        <dbReference type="Proteomes" id="UP000228621"/>
    </source>
</evidence>
<feature type="transmembrane region" description="Helical" evidence="1">
    <location>
        <begin position="209"/>
        <end position="231"/>
    </location>
</feature>
<keyword evidence="3" id="KW-1185">Reference proteome</keyword>
<organism evidence="2 3">
    <name type="scientific">Pseudoalteromonas piscicida</name>
    <dbReference type="NCBI Taxonomy" id="43662"/>
    <lineage>
        <taxon>Bacteria</taxon>
        <taxon>Pseudomonadati</taxon>
        <taxon>Pseudomonadota</taxon>
        <taxon>Gammaproteobacteria</taxon>
        <taxon>Alteromonadales</taxon>
        <taxon>Pseudoalteromonadaceae</taxon>
        <taxon>Pseudoalteromonas</taxon>
    </lineage>
</organism>
<comment type="caution">
    <text evidence="2">The sequence shown here is derived from an EMBL/GenBank/DDBJ whole genome shotgun (WGS) entry which is preliminary data.</text>
</comment>
<keyword evidence="1" id="KW-0472">Membrane</keyword>
<evidence type="ECO:0000313" key="2">
    <source>
        <dbReference type="EMBL" id="PCK31300.1"/>
    </source>
</evidence>
<dbReference type="OrthoDB" id="9776609at2"/>
<feature type="transmembrane region" description="Helical" evidence="1">
    <location>
        <begin position="353"/>
        <end position="373"/>
    </location>
</feature>
<dbReference type="PANTHER" id="PTHR34219">
    <property type="entry name" value="IRON-REGULATED INNER MEMBRANE PROTEIN-RELATED"/>
    <property type="match status" value="1"/>
</dbReference>
<gene>
    <name evidence="2" type="ORF">CEX98_13030</name>
</gene>
<evidence type="ECO:0000256" key="1">
    <source>
        <dbReference type="SAM" id="Phobius"/>
    </source>
</evidence>
<proteinExistence type="predicted"/>
<feature type="transmembrane region" description="Helical" evidence="1">
    <location>
        <begin position="394"/>
        <end position="415"/>
    </location>
</feature>
<feature type="transmembrane region" description="Helical" evidence="1">
    <location>
        <begin position="427"/>
        <end position="445"/>
    </location>
</feature>
<sequence>MKNQTLKSLTEAHAWIGLIISTVLFIVFITGSLSLFRDNINGWERSQLTVQSTPSLDTIAYDKAIANLEQQFNVDTHHSFFMREPTEHNPFIEAYFASHLDEPHPITGEDHQDQHLLLDANTGEILADADQFEFSSFLYELHYDLGLGRAGLYFVGIITLFFFVAILTGVVIHWRKIAKNFFQYRTTGKKDKWLDAHNLVGTMGLPFHLMYAFTGLVFNLVIIYQISYAVLLYGGNQTTLLQAAGFNEPTITEQNKAAPVVGVDSLRAQALQILGDVKITTVEITHFGDQNAVVSFTAKSNDAFSNYKEVQYTLHDQTQIYLTENNYDNAVRAGLSTIASLHFGDFAGYGMRLAFLCLGLATAYLIVSGNLMWIDKRAKQKKQSPKGLLFVKRLTSGAFIGVLLAVSVGFALTTLLPTSHVDKLETVKFSMFSAFIFALLSSQLAKHVLSYSKVLLGLSGITFCLTATMNLVSFATQFTTLPPTTRLDFIIVIGLLALMTLICWKAIIRINSTSSESEATTEHSQPQLSN</sequence>
<dbReference type="Proteomes" id="UP000228621">
    <property type="component" value="Unassembled WGS sequence"/>
</dbReference>
<feature type="transmembrane region" description="Helical" evidence="1">
    <location>
        <begin position="487"/>
        <end position="507"/>
    </location>
</feature>
<dbReference type="Pfam" id="PF03929">
    <property type="entry name" value="PepSY_TM"/>
    <property type="match status" value="1"/>
</dbReference>
<keyword evidence="1" id="KW-0812">Transmembrane</keyword>